<dbReference type="SUPFAM" id="SSF48452">
    <property type="entry name" value="TPR-like"/>
    <property type="match status" value="2"/>
</dbReference>
<sequence>MPLNNRIWLVACVVCLFGLPPLASQAQSSTPDPQKIKELITQLGDRTFLVRERAQTDLARMGVAAFDELFGAMRDNDLEIAQRAQYLIRSVQIEWTRPEFSEEVNSYLSRYANLNVEDRRSRIASLARLHTIDALSALCRISRYDISESLSKEAALAAAIQFQDAQGEEKEKVAKVITDRIGESPRTGPSWMKVFRQSLDQPSEAAKKWETLVRTEIDLFTTRPALTSQQTVLDLVRWQVDHLRSEGKQEEALDSMREVLPISAKFSESQLLDLTTWLLDRKGPSVVGELAELHAKRKPAPENQVIGGPFGENPSLLYLLAEAELVQNHIDQAERYADAARELQPDAFDSHYLTAQTLQERGCFRWSRREFEYVIDNNDIDDRFSLQARRQYAEMEHDHGFSAKAAEIMWPWVEFIEKRLPAKRDPFGAVEAETYGGYLSRAYLFRATAKEQQGNLKAAKEDLLKALKYEEDEPDALIAAYRLGKKDEMWNTKAREHIDHTLEFYKPYVKDFQEKYDFFKRNRRSNNDVMGAQSAQMAMYCNQYAWLVANTYGDFDHAIESSLLSLELQPGNGAYLDTLAHCYEAKGDWGKAAKYQRQAVQQMPHSGMVRKKYFEFAEQCKKHMIEFQPIELPASPDTHFPDYQKEGER</sequence>
<accession>A0A2S8GPI5</accession>
<reference evidence="4 5" key="1">
    <citation type="submission" date="2018-02" db="EMBL/GenBank/DDBJ databases">
        <title>Comparative genomes isolates from brazilian mangrove.</title>
        <authorList>
            <person name="Araujo J.E."/>
            <person name="Taketani R.G."/>
            <person name="Silva M.C.P."/>
            <person name="Loureco M.V."/>
            <person name="Andreote F.D."/>
        </authorList>
    </citation>
    <scope>NUCLEOTIDE SEQUENCE [LARGE SCALE GENOMIC DNA]</scope>
    <source>
        <strain evidence="4 5">Nap-Phe MGV</strain>
    </source>
</reference>
<dbReference type="InterPro" id="IPR011990">
    <property type="entry name" value="TPR-like_helical_dom_sf"/>
</dbReference>
<evidence type="ECO:0008006" key="6">
    <source>
        <dbReference type="Google" id="ProtNLM"/>
    </source>
</evidence>
<protein>
    <recommendedName>
        <fullName evidence="6">Tetratricopeptide repeat protein</fullName>
    </recommendedName>
</protein>
<dbReference type="Pfam" id="PF13181">
    <property type="entry name" value="TPR_8"/>
    <property type="match status" value="1"/>
</dbReference>
<dbReference type="RefSeq" id="WP_105335308.1">
    <property type="nucleotide sequence ID" value="NZ_PUHZ01000010.1"/>
</dbReference>
<dbReference type="Gene3D" id="1.25.40.10">
    <property type="entry name" value="Tetratricopeptide repeat domain"/>
    <property type="match status" value="2"/>
</dbReference>
<dbReference type="PANTHER" id="PTHR45586:SF1">
    <property type="entry name" value="LIPOPOLYSACCHARIDE ASSEMBLY PROTEIN B"/>
    <property type="match status" value="1"/>
</dbReference>
<dbReference type="AlphaFoldDB" id="A0A2S8GPI5"/>
<dbReference type="OrthoDB" id="228255at2"/>
<dbReference type="InterPro" id="IPR019734">
    <property type="entry name" value="TPR_rpt"/>
</dbReference>
<dbReference type="PANTHER" id="PTHR45586">
    <property type="entry name" value="TPR REPEAT-CONTAINING PROTEIN PA4667"/>
    <property type="match status" value="1"/>
</dbReference>
<organism evidence="4 5">
    <name type="scientific">Blastopirellula marina</name>
    <dbReference type="NCBI Taxonomy" id="124"/>
    <lineage>
        <taxon>Bacteria</taxon>
        <taxon>Pseudomonadati</taxon>
        <taxon>Planctomycetota</taxon>
        <taxon>Planctomycetia</taxon>
        <taxon>Pirellulales</taxon>
        <taxon>Pirellulaceae</taxon>
        <taxon>Blastopirellula</taxon>
    </lineage>
</organism>
<evidence type="ECO:0000313" key="4">
    <source>
        <dbReference type="EMBL" id="PQO46337.1"/>
    </source>
</evidence>
<feature type="signal peptide" evidence="3">
    <location>
        <begin position="1"/>
        <end position="26"/>
    </location>
</feature>
<evidence type="ECO:0000313" key="5">
    <source>
        <dbReference type="Proteomes" id="UP000237819"/>
    </source>
</evidence>
<evidence type="ECO:0000256" key="3">
    <source>
        <dbReference type="SAM" id="SignalP"/>
    </source>
</evidence>
<keyword evidence="1" id="KW-0677">Repeat</keyword>
<gene>
    <name evidence="4" type="ORF">C5Y93_10160</name>
</gene>
<dbReference type="InterPro" id="IPR051012">
    <property type="entry name" value="CellSynth/LPSAsmb/PSIAsmb"/>
</dbReference>
<dbReference type="Proteomes" id="UP000237819">
    <property type="component" value="Unassembled WGS sequence"/>
</dbReference>
<dbReference type="EMBL" id="PUHZ01000010">
    <property type="protein sequence ID" value="PQO46337.1"/>
    <property type="molecule type" value="Genomic_DNA"/>
</dbReference>
<keyword evidence="2" id="KW-0802">TPR repeat</keyword>
<feature type="chain" id="PRO_5015419244" description="Tetratricopeptide repeat protein" evidence="3">
    <location>
        <begin position="27"/>
        <end position="649"/>
    </location>
</feature>
<evidence type="ECO:0000256" key="1">
    <source>
        <dbReference type="ARBA" id="ARBA00022737"/>
    </source>
</evidence>
<comment type="caution">
    <text evidence="4">The sequence shown here is derived from an EMBL/GenBank/DDBJ whole genome shotgun (WGS) entry which is preliminary data.</text>
</comment>
<proteinExistence type="predicted"/>
<dbReference type="SMART" id="SM00028">
    <property type="entry name" value="TPR"/>
    <property type="match status" value="3"/>
</dbReference>
<evidence type="ECO:0000256" key="2">
    <source>
        <dbReference type="ARBA" id="ARBA00022803"/>
    </source>
</evidence>
<keyword evidence="3" id="KW-0732">Signal</keyword>
<name>A0A2S8GPI5_9BACT</name>